<keyword evidence="4 6" id="KW-1133">Transmembrane helix</keyword>
<evidence type="ECO:0000256" key="4">
    <source>
        <dbReference type="ARBA" id="ARBA00022989"/>
    </source>
</evidence>
<feature type="transmembrane region" description="Helical" evidence="6">
    <location>
        <begin position="203"/>
        <end position="228"/>
    </location>
</feature>
<evidence type="ECO:0000256" key="1">
    <source>
        <dbReference type="ARBA" id="ARBA00004651"/>
    </source>
</evidence>
<dbReference type="AlphaFoldDB" id="A0A1I0FRJ6"/>
<feature type="transmembrane region" description="Helical" evidence="6">
    <location>
        <begin position="173"/>
        <end position="196"/>
    </location>
</feature>
<keyword evidence="2" id="KW-1003">Cell membrane</keyword>
<dbReference type="RefSeq" id="WP_090445629.1">
    <property type="nucleotide sequence ID" value="NZ_FOHU01000015.1"/>
</dbReference>
<dbReference type="NCBIfam" id="NF037997">
    <property type="entry name" value="Na_Pi_symport"/>
    <property type="match status" value="1"/>
</dbReference>
<sequence length="310" mass="33246">MLMVISGISTGLGLFLLGMRFLTEGLQQITSSRLKSFIRNMHLHPILGVLIGILTSALLQSSSGATVIVVGLVEARLLTLYQATPIIMGANIGTTVTAQLIAFQPNQYIFIPLMMGIFLSFHKKNRKLRFAGEALLGFSLIFVGIDLLSRGVAPLESLIRFQEILSEFGNNPLLGILMGFCITAIIQSSGAGIAILQSLASNSLISLSSAAIILLGQNIGTCVTTLLASIRLSPIGKRAAVIHLLFNLLGVILIFPFINFLTNISASLSPYNAARQVANVHTLFNIMATAAFVPFVGFFVKASEWLIKGK</sequence>
<accession>A0A1I0FRJ6</accession>
<keyword evidence="3 6" id="KW-0812">Transmembrane</keyword>
<keyword evidence="5 6" id="KW-0472">Membrane</keyword>
<feature type="transmembrane region" description="Helical" evidence="6">
    <location>
        <begin position="49"/>
        <end position="73"/>
    </location>
</feature>
<dbReference type="GO" id="GO:0005886">
    <property type="term" value="C:plasma membrane"/>
    <property type="evidence" value="ECO:0007669"/>
    <property type="project" value="UniProtKB-SubCell"/>
</dbReference>
<evidence type="ECO:0000256" key="6">
    <source>
        <dbReference type="SAM" id="Phobius"/>
    </source>
</evidence>
<gene>
    <name evidence="7" type="ORF">SAMN05660297_02896</name>
</gene>
<evidence type="ECO:0000256" key="5">
    <source>
        <dbReference type="ARBA" id="ARBA00023136"/>
    </source>
</evidence>
<dbReference type="Pfam" id="PF02690">
    <property type="entry name" value="Na_Pi_cotrans"/>
    <property type="match status" value="2"/>
</dbReference>
<dbReference type="NCBIfam" id="TIGR00704">
    <property type="entry name" value="NaPi_cotrn_rel"/>
    <property type="match status" value="1"/>
</dbReference>
<evidence type="ECO:0000313" key="8">
    <source>
        <dbReference type="Proteomes" id="UP000199568"/>
    </source>
</evidence>
<evidence type="ECO:0000256" key="2">
    <source>
        <dbReference type="ARBA" id="ARBA00022475"/>
    </source>
</evidence>
<protein>
    <submittedName>
        <fullName evidence="7">Phosphate:Na+ symporter</fullName>
    </submittedName>
</protein>
<dbReference type="OrthoDB" id="9763003at2"/>
<dbReference type="Proteomes" id="UP000199568">
    <property type="component" value="Unassembled WGS sequence"/>
</dbReference>
<evidence type="ECO:0000256" key="3">
    <source>
        <dbReference type="ARBA" id="ARBA00022692"/>
    </source>
</evidence>
<dbReference type="PANTHER" id="PTHR10010">
    <property type="entry name" value="SOLUTE CARRIER FAMILY 34 SODIUM PHOSPHATE , MEMBER 2-RELATED"/>
    <property type="match status" value="1"/>
</dbReference>
<feature type="transmembrane region" description="Helical" evidence="6">
    <location>
        <begin position="240"/>
        <end position="261"/>
    </location>
</feature>
<dbReference type="EMBL" id="FOHU01000015">
    <property type="protein sequence ID" value="SET59972.1"/>
    <property type="molecule type" value="Genomic_DNA"/>
</dbReference>
<dbReference type="PANTHER" id="PTHR10010:SF46">
    <property type="entry name" value="SODIUM-DEPENDENT PHOSPHATE TRANSPORT PROTEIN 2B"/>
    <property type="match status" value="1"/>
</dbReference>
<feature type="transmembrane region" description="Helical" evidence="6">
    <location>
        <begin position="282"/>
        <end position="300"/>
    </location>
</feature>
<evidence type="ECO:0000313" key="7">
    <source>
        <dbReference type="EMBL" id="SET59972.1"/>
    </source>
</evidence>
<feature type="transmembrane region" description="Helical" evidence="6">
    <location>
        <begin position="107"/>
        <end position="122"/>
    </location>
</feature>
<comment type="subcellular location">
    <subcellularLocation>
        <location evidence="1">Cell membrane</location>
        <topology evidence="1">Multi-pass membrane protein</topology>
    </subcellularLocation>
</comment>
<organism evidence="7 8">
    <name type="scientific">Natronincola peptidivorans</name>
    <dbReference type="NCBI Taxonomy" id="426128"/>
    <lineage>
        <taxon>Bacteria</taxon>
        <taxon>Bacillati</taxon>
        <taxon>Bacillota</taxon>
        <taxon>Clostridia</taxon>
        <taxon>Peptostreptococcales</taxon>
        <taxon>Natronincolaceae</taxon>
        <taxon>Natronincola</taxon>
    </lineage>
</organism>
<proteinExistence type="predicted"/>
<dbReference type="InterPro" id="IPR003841">
    <property type="entry name" value="Na/Pi_transpt"/>
</dbReference>
<dbReference type="GO" id="GO:0044341">
    <property type="term" value="P:sodium-dependent phosphate transport"/>
    <property type="evidence" value="ECO:0007669"/>
    <property type="project" value="InterPro"/>
</dbReference>
<reference evidence="7 8" key="1">
    <citation type="submission" date="2016-10" db="EMBL/GenBank/DDBJ databases">
        <authorList>
            <person name="de Groot N.N."/>
        </authorList>
    </citation>
    <scope>NUCLEOTIDE SEQUENCE [LARGE SCALE GENOMIC DNA]</scope>
    <source>
        <strain evidence="7 8">DSM 18979</strain>
    </source>
</reference>
<name>A0A1I0FRJ6_9FIRM</name>
<dbReference type="InterPro" id="IPR004633">
    <property type="entry name" value="NaPi_cotrn-rel/YqeW-like"/>
</dbReference>
<keyword evidence="8" id="KW-1185">Reference proteome</keyword>
<dbReference type="GO" id="GO:0005436">
    <property type="term" value="F:sodium:phosphate symporter activity"/>
    <property type="evidence" value="ECO:0007669"/>
    <property type="project" value="InterPro"/>
</dbReference>